<feature type="signal peptide" evidence="2">
    <location>
        <begin position="1"/>
        <end position="17"/>
    </location>
</feature>
<gene>
    <name evidence="3" type="ORF">VTL71DRAFT_308</name>
</gene>
<name>A0ABR4CZS3_9HELO</name>
<feature type="region of interest" description="Disordered" evidence="1">
    <location>
        <begin position="270"/>
        <end position="331"/>
    </location>
</feature>
<feature type="compositionally biased region" description="Low complexity" evidence="1">
    <location>
        <begin position="314"/>
        <end position="331"/>
    </location>
</feature>
<feature type="chain" id="PRO_5046382110" description="Gas1-like protein" evidence="2">
    <location>
        <begin position="18"/>
        <end position="331"/>
    </location>
</feature>
<evidence type="ECO:0000313" key="3">
    <source>
        <dbReference type="EMBL" id="KAL2075365.1"/>
    </source>
</evidence>
<keyword evidence="2" id="KW-0732">Signal</keyword>
<proteinExistence type="predicted"/>
<reference evidence="3 4" key="1">
    <citation type="journal article" date="2024" name="Commun. Biol.">
        <title>Comparative genomic analysis of thermophilic fungi reveals convergent evolutionary adaptations and gene losses.</title>
        <authorList>
            <person name="Steindorff A.S."/>
            <person name="Aguilar-Pontes M.V."/>
            <person name="Robinson A.J."/>
            <person name="Andreopoulos B."/>
            <person name="LaButti K."/>
            <person name="Kuo A."/>
            <person name="Mondo S."/>
            <person name="Riley R."/>
            <person name="Otillar R."/>
            <person name="Haridas S."/>
            <person name="Lipzen A."/>
            <person name="Grimwood J."/>
            <person name="Schmutz J."/>
            <person name="Clum A."/>
            <person name="Reid I.D."/>
            <person name="Moisan M.C."/>
            <person name="Butler G."/>
            <person name="Nguyen T.T.M."/>
            <person name="Dewar K."/>
            <person name="Conant G."/>
            <person name="Drula E."/>
            <person name="Henrissat B."/>
            <person name="Hansel C."/>
            <person name="Singer S."/>
            <person name="Hutchinson M.I."/>
            <person name="de Vries R.P."/>
            <person name="Natvig D.O."/>
            <person name="Powell A.J."/>
            <person name="Tsang A."/>
            <person name="Grigoriev I.V."/>
        </authorList>
    </citation>
    <scope>NUCLEOTIDE SEQUENCE [LARGE SCALE GENOMIC DNA]</scope>
    <source>
        <strain evidence="3 4">CBS 494.80</strain>
    </source>
</reference>
<dbReference type="Proteomes" id="UP001595075">
    <property type="component" value="Unassembled WGS sequence"/>
</dbReference>
<accession>A0ABR4CZS3</accession>
<evidence type="ECO:0000256" key="1">
    <source>
        <dbReference type="SAM" id="MobiDB-lite"/>
    </source>
</evidence>
<dbReference type="PANTHER" id="PTHR34618:SF3">
    <property type="entry name" value="GEGH 16 PROTEIN"/>
    <property type="match status" value="1"/>
</dbReference>
<feature type="compositionally biased region" description="Low complexity" evidence="1">
    <location>
        <begin position="279"/>
        <end position="296"/>
    </location>
</feature>
<feature type="compositionally biased region" description="Gly residues" evidence="1">
    <location>
        <begin position="297"/>
        <end position="313"/>
    </location>
</feature>
<dbReference type="PANTHER" id="PTHR34618">
    <property type="entry name" value="SURFACE PROTEIN MAS1, PUTATIVE-RELATED"/>
    <property type="match status" value="1"/>
</dbReference>
<comment type="caution">
    <text evidence="3">The sequence shown here is derived from an EMBL/GenBank/DDBJ whole genome shotgun (WGS) entry which is preliminary data.</text>
</comment>
<sequence>MISSVFYAAALFSVANAHGVLMNAQGEAGSPPSIGFQVNNAIARNCTGISPCQLDTTIIRDAEIKANVVNECGRTQLTGNIDIGENTENALAAKQVTSVKAGTPVQVTIHQVNADGAGPYVCDMEEASNNGVFTHNLTVTNNVPGANGLSQAKFQDFNITVTMPTAFNCKGASVGTICTVRCRNIAQAGPFGGCFAVRQIDGKASANTPETITSALTAAAALAQVQQNQLDLDAANKANQVAPLGAAALKAAGAEAPIVSLPAEVNNVDRPNTGGAGAGAPPAAAPAATPTPAAGGKAKGAGKGAAKGAGKGAANGATNGGKAKANGQGQN</sequence>
<keyword evidence="4" id="KW-1185">Reference proteome</keyword>
<dbReference type="InterPro" id="IPR021476">
    <property type="entry name" value="Egh16-like"/>
</dbReference>
<protein>
    <recommendedName>
        <fullName evidence="5">Gas1-like protein</fullName>
    </recommendedName>
</protein>
<evidence type="ECO:0008006" key="5">
    <source>
        <dbReference type="Google" id="ProtNLM"/>
    </source>
</evidence>
<evidence type="ECO:0000313" key="4">
    <source>
        <dbReference type="Proteomes" id="UP001595075"/>
    </source>
</evidence>
<organism evidence="3 4">
    <name type="scientific">Oculimacula yallundae</name>
    <dbReference type="NCBI Taxonomy" id="86028"/>
    <lineage>
        <taxon>Eukaryota</taxon>
        <taxon>Fungi</taxon>
        <taxon>Dikarya</taxon>
        <taxon>Ascomycota</taxon>
        <taxon>Pezizomycotina</taxon>
        <taxon>Leotiomycetes</taxon>
        <taxon>Helotiales</taxon>
        <taxon>Ploettnerulaceae</taxon>
        <taxon>Oculimacula</taxon>
    </lineage>
</organism>
<evidence type="ECO:0000256" key="2">
    <source>
        <dbReference type="SAM" id="SignalP"/>
    </source>
</evidence>
<dbReference type="EMBL" id="JAZHXI010000001">
    <property type="protein sequence ID" value="KAL2075365.1"/>
    <property type="molecule type" value="Genomic_DNA"/>
</dbReference>
<dbReference type="Pfam" id="PF11327">
    <property type="entry name" value="Egh16-like"/>
    <property type="match status" value="1"/>
</dbReference>